<protein>
    <submittedName>
        <fullName evidence="1">Uncharacterized protein</fullName>
    </submittedName>
</protein>
<name>A0ACB7XYB3_9ERIC</name>
<gene>
    <name evidence="1" type="ORF">Vadar_007960</name>
</gene>
<keyword evidence="2" id="KW-1185">Reference proteome</keyword>
<reference evidence="1 2" key="1">
    <citation type="journal article" date="2021" name="Hortic Res">
        <title>High-quality reference genome and annotation aids understanding of berry development for evergreen blueberry (Vaccinium darrowii).</title>
        <authorList>
            <person name="Yu J."/>
            <person name="Hulse-Kemp A.M."/>
            <person name="Babiker E."/>
            <person name="Staton M."/>
        </authorList>
    </citation>
    <scope>NUCLEOTIDE SEQUENCE [LARGE SCALE GENOMIC DNA]</scope>
    <source>
        <strain evidence="2">cv. NJ 8807/NJ 8810</strain>
        <tissue evidence="1">Young leaf</tissue>
    </source>
</reference>
<evidence type="ECO:0000313" key="2">
    <source>
        <dbReference type="Proteomes" id="UP000828048"/>
    </source>
</evidence>
<comment type="caution">
    <text evidence="1">The sequence shown here is derived from an EMBL/GenBank/DDBJ whole genome shotgun (WGS) entry which is preliminary data.</text>
</comment>
<evidence type="ECO:0000313" key="1">
    <source>
        <dbReference type="EMBL" id="KAH7845958.1"/>
    </source>
</evidence>
<proteinExistence type="predicted"/>
<accession>A0ACB7XYB3</accession>
<dbReference type="EMBL" id="CM037155">
    <property type="protein sequence ID" value="KAH7845958.1"/>
    <property type="molecule type" value="Genomic_DNA"/>
</dbReference>
<sequence length="124" mass="14509">MCRTLVCPIKPSAQTWTELSMEFVKQYQHNTDVGIDHMHLFRMEQESEETFRAYALRWKNSASQVEPALLDYEFVHLFVQTMDGIYYEKLCTSIGRSFSEIIQQGEMIEEGIKIGKIIDPHASW</sequence>
<organism evidence="1 2">
    <name type="scientific">Vaccinium darrowii</name>
    <dbReference type="NCBI Taxonomy" id="229202"/>
    <lineage>
        <taxon>Eukaryota</taxon>
        <taxon>Viridiplantae</taxon>
        <taxon>Streptophyta</taxon>
        <taxon>Embryophyta</taxon>
        <taxon>Tracheophyta</taxon>
        <taxon>Spermatophyta</taxon>
        <taxon>Magnoliopsida</taxon>
        <taxon>eudicotyledons</taxon>
        <taxon>Gunneridae</taxon>
        <taxon>Pentapetalae</taxon>
        <taxon>asterids</taxon>
        <taxon>Ericales</taxon>
        <taxon>Ericaceae</taxon>
        <taxon>Vaccinioideae</taxon>
        <taxon>Vaccinieae</taxon>
        <taxon>Vaccinium</taxon>
    </lineage>
</organism>
<dbReference type="Proteomes" id="UP000828048">
    <property type="component" value="Chromosome 5"/>
</dbReference>